<dbReference type="EMBL" id="CAUOFW020006403">
    <property type="protein sequence ID" value="CAK9174714.1"/>
    <property type="molecule type" value="Genomic_DNA"/>
</dbReference>
<dbReference type="Proteomes" id="UP001642360">
    <property type="component" value="Unassembled WGS sequence"/>
</dbReference>
<proteinExistence type="predicted"/>
<gene>
    <name evidence="4" type="ORF">ILEXP_LOCUS44478</name>
    <name evidence="5" type="ORF">ILEXP_LOCUS44479</name>
    <name evidence="6" type="ORF">ILEXP_LOCUS44480</name>
</gene>
<evidence type="ECO:0000256" key="1">
    <source>
        <dbReference type="ARBA" id="ARBA00023013"/>
    </source>
</evidence>
<dbReference type="PANTHER" id="PTHR33142">
    <property type="entry name" value="CYCLIN-DEPENDENT PROTEIN KINASE INHIBITOR SMR13"/>
    <property type="match status" value="1"/>
</dbReference>
<keyword evidence="2" id="KW-0131">Cell cycle</keyword>
<name>A0ABC8TYX7_9AQUA</name>
<sequence length="100" mass="11631">MPKDQIFKLSLPQIDKEEDGDEECRTPTSQAAKIPIDQSCPPPPRKRKRKQVIFQKRKFPELQFFEVDRGEEVELFFQSSSSPELSRVAPCSLKKRHTSQ</sequence>
<dbReference type="EMBL" id="CAUOFW020006403">
    <property type="protein sequence ID" value="CAK9174715.1"/>
    <property type="molecule type" value="Genomic_DNA"/>
</dbReference>
<dbReference type="InterPro" id="IPR040389">
    <property type="entry name" value="SMR"/>
</dbReference>
<organism evidence="4 7">
    <name type="scientific">Ilex paraguariensis</name>
    <name type="common">yerba mate</name>
    <dbReference type="NCBI Taxonomy" id="185542"/>
    <lineage>
        <taxon>Eukaryota</taxon>
        <taxon>Viridiplantae</taxon>
        <taxon>Streptophyta</taxon>
        <taxon>Embryophyta</taxon>
        <taxon>Tracheophyta</taxon>
        <taxon>Spermatophyta</taxon>
        <taxon>Magnoliopsida</taxon>
        <taxon>eudicotyledons</taxon>
        <taxon>Gunneridae</taxon>
        <taxon>Pentapetalae</taxon>
        <taxon>asterids</taxon>
        <taxon>campanulids</taxon>
        <taxon>Aquifoliales</taxon>
        <taxon>Aquifoliaceae</taxon>
        <taxon>Ilex</taxon>
    </lineage>
</organism>
<protein>
    <submittedName>
        <fullName evidence="4">Uncharacterized protein</fullName>
    </submittedName>
</protein>
<evidence type="ECO:0000313" key="6">
    <source>
        <dbReference type="EMBL" id="CAK9174716.1"/>
    </source>
</evidence>
<dbReference type="EMBL" id="CAUOFW020006403">
    <property type="protein sequence ID" value="CAK9174716.1"/>
    <property type="molecule type" value="Genomic_DNA"/>
</dbReference>
<accession>A0ABC8TYX7</accession>
<keyword evidence="7" id="KW-1185">Reference proteome</keyword>
<comment type="caution">
    <text evidence="4">The sequence shown here is derived from an EMBL/GenBank/DDBJ whole genome shotgun (WGS) entry which is preliminary data.</text>
</comment>
<evidence type="ECO:0000256" key="2">
    <source>
        <dbReference type="ARBA" id="ARBA00023306"/>
    </source>
</evidence>
<keyword evidence="1" id="KW-0649">Protein kinase inhibitor</keyword>
<feature type="region of interest" description="Disordered" evidence="3">
    <location>
        <begin position="1"/>
        <end position="51"/>
    </location>
</feature>
<feature type="region of interest" description="Disordered" evidence="3">
    <location>
        <begin position="80"/>
        <end position="100"/>
    </location>
</feature>
<evidence type="ECO:0000313" key="5">
    <source>
        <dbReference type="EMBL" id="CAK9174715.1"/>
    </source>
</evidence>
<evidence type="ECO:0000313" key="7">
    <source>
        <dbReference type="Proteomes" id="UP001642360"/>
    </source>
</evidence>
<dbReference type="GO" id="GO:0004860">
    <property type="term" value="F:protein kinase inhibitor activity"/>
    <property type="evidence" value="ECO:0007669"/>
    <property type="project" value="UniProtKB-KW"/>
</dbReference>
<evidence type="ECO:0000256" key="3">
    <source>
        <dbReference type="SAM" id="MobiDB-lite"/>
    </source>
</evidence>
<evidence type="ECO:0000313" key="4">
    <source>
        <dbReference type="EMBL" id="CAK9174714.1"/>
    </source>
</evidence>
<reference evidence="4 7" key="1">
    <citation type="submission" date="2024-02" db="EMBL/GenBank/DDBJ databases">
        <authorList>
            <person name="Vignale AGUSTIN F."/>
            <person name="Sosa J E."/>
            <person name="Modenutti C."/>
        </authorList>
    </citation>
    <scope>NUCLEOTIDE SEQUENCE [LARGE SCALE GENOMIC DNA]</scope>
</reference>
<dbReference type="PANTHER" id="PTHR33142:SF89">
    <property type="entry name" value="CYCLIN-DEPENDENT PROTEIN KINASE INHIBITOR SMR2"/>
    <property type="match status" value="1"/>
</dbReference>
<dbReference type="AlphaFoldDB" id="A0ABC8TYX7"/>